<name>A0ABV2J1W1_9HYPH</name>
<protein>
    <submittedName>
        <fullName evidence="6">Two-component system chemotaxis response regulator CheY</fullName>
    </submittedName>
</protein>
<dbReference type="Gene3D" id="3.40.50.2300">
    <property type="match status" value="1"/>
</dbReference>
<comment type="caution">
    <text evidence="4">Lacks conserved residue(s) required for the propagation of feature annotation.</text>
</comment>
<evidence type="ECO:0000313" key="7">
    <source>
        <dbReference type="Proteomes" id="UP001549047"/>
    </source>
</evidence>
<evidence type="ECO:0000259" key="5">
    <source>
        <dbReference type="PROSITE" id="PS50110"/>
    </source>
</evidence>
<dbReference type="PROSITE" id="PS50110">
    <property type="entry name" value="RESPONSE_REGULATORY"/>
    <property type="match status" value="1"/>
</dbReference>
<proteinExistence type="predicted"/>
<reference evidence="6 7" key="1">
    <citation type="submission" date="2024-06" db="EMBL/GenBank/DDBJ databases">
        <title>Genomic Encyclopedia of Type Strains, Phase IV (KMG-IV): sequencing the most valuable type-strain genomes for metagenomic binning, comparative biology and taxonomic classification.</title>
        <authorList>
            <person name="Goeker M."/>
        </authorList>
    </citation>
    <scope>NUCLEOTIDE SEQUENCE [LARGE SCALE GENOMIC DNA]</scope>
    <source>
        <strain evidence="6 7">DSM 29780</strain>
    </source>
</reference>
<dbReference type="EMBL" id="JBEPMB010000004">
    <property type="protein sequence ID" value="MET3614736.1"/>
    <property type="molecule type" value="Genomic_DNA"/>
</dbReference>
<dbReference type="PANTHER" id="PTHR44591:SF3">
    <property type="entry name" value="RESPONSE REGULATORY DOMAIN-CONTAINING PROTEIN"/>
    <property type="match status" value="1"/>
</dbReference>
<evidence type="ECO:0000256" key="2">
    <source>
        <dbReference type="ARBA" id="ARBA00023015"/>
    </source>
</evidence>
<evidence type="ECO:0000313" key="6">
    <source>
        <dbReference type="EMBL" id="MET3614736.1"/>
    </source>
</evidence>
<dbReference type="SMART" id="SM00448">
    <property type="entry name" value="REC"/>
    <property type="match status" value="1"/>
</dbReference>
<dbReference type="SUPFAM" id="SSF52172">
    <property type="entry name" value="CheY-like"/>
    <property type="match status" value="1"/>
</dbReference>
<dbReference type="PANTHER" id="PTHR44591">
    <property type="entry name" value="STRESS RESPONSE REGULATOR PROTEIN 1"/>
    <property type="match status" value="1"/>
</dbReference>
<dbReference type="Proteomes" id="UP001549047">
    <property type="component" value="Unassembled WGS sequence"/>
</dbReference>
<dbReference type="RefSeq" id="WP_354557211.1">
    <property type="nucleotide sequence ID" value="NZ_JBEPMB010000004.1"/>
</dbReference>
<keyword evidence="3" id="KW-0804">Transcription</keyword>
<sequence>MNLLIADQSDVVRKVAKRILTGMNFEVAEARNAADATARCMKALPQIVIVEAAMDGALELIQFIRSVPGNERTRIYYCIVEADLRKMMAGRRAGANDFLMKPFDRKTLGAVFNGLAQPAEQPRQTAAQ</sequence>
<keyword evidence="1" id="KW-0597">Phosphoprotein</keyword>
<feature type="domain" description="Response regulatory" evidence="5">
    <location>
        <begin position="2"/>
        <end position="116"/>
    </location>
</feature>
<dbReference type="InterPro" id="IPR011006">
    <property type="entry name" value="CheY-like_superfamily"/>
</dbReference>
<accession>A0ABV2J1W1</accession>
<dbReference type="InterPro" id="IPR050595">
    <property type="entry name" value="Bact_response_regulator"/>
</dbReference>
<evidence type="ECO:0000256" key="4">
    <source>
        <dbReference type="PROSITE-ProRule" id="PRU00169"/>
    </source>
</evidence>
<evidence type="ECO:0000256" key="3">
    <source>
        <dbReference type="ARBA" id="ARBA00023163"/>
    </source>
</evidence>
<dbReference type="InterPro" id="IPR001789">
    <property type="entry name" value="Sig_transdc_resp-reg_receiver"/>
</dbReference>
<organism evidence="6 7">
    <name type="scientific">Rhizobium aquaticum</name>
    <dbReference type="NCBI Taxonomy" id="1549636"/>
    <lineage>
        <taxon>Bacteria</taxon>
        <taxon>Pseudomonadati</taxon>
        <taxon>Pseudomonadota</taxon>
        <taxon>Alphaproteobacteria</taxon>
        <taxon>Hyphomicrobiales</taxon>
        <taxon>Rhizobiaceae</taxon>
        <taxon>Rhizobium/Agrobacterium group</taxon>
        <taxon>Rhizobium</taxon>
    </lineage>
</organism>
<dbReference type="Pfam" id="PF00072">
    <property type="entry name" value="Response_reg"/>
    <property type="match status" value="1"/>
</dbReference>
<gene>
    <name evidence="6" type="ORF">ABID16_003073</name>
</gene>
<keyword evidence="2" id="KW-0805">Transcription regulation</keyword>
<comment type="caution">
    <text evidence="6">The sequence shown here is derived from an EMBL/GenBank/DDBJ whole genome shotgun (WGS) entry which is preliminary data.</text>
</comment>
<evidence type="ECO:0000256" key="1">
    <source>
        <dbReference type="ARBA" id="ARBA00022553"/>
    </source>
</evidence>
<keyword evidence="7" id="KW-1185">Reference proteome</keyword>